<reference evidence="1 2" key="1">
    <citation type="journal article" date="2015" name="Mol. Biochem. Parasitol.">
        <title>Identification of polymorphic genes for use in assemblage B genotyping assays through comparative genomics of multiple assemblage B Giardia duodenalis isolates.</title>
        <authorList>
            <person name="Wielinga C."/>
            <person name="Thompson R.C."/>
            <person name="Monis P."/>
            <person name="Ryan U."/>
        </authorList>
    </citation>
    <scope>NUCLEOTIDE SEQUENCE [LARGE SCALE GENOMIC DNA]</scope>
    <source>
        <strain evidence="1 2">BAH15c1</strain>
    </source>
</reference>
<dbReference type="AlphaFoldDB" id="A0A132P044"/>
<organism evidence="1 2">
    <name type="scientific">Giardia duodenalis assemblage B</name>
    <dbReference type="NCBI Taxonomy" id="1394984"/>
    <lineage>
        <taxon>Eukaryota</taxon>
        <taxon>Metamonada</taxon>
        <taxon>Diplomonadida</taxon>
        <taxon>Hexamitidae</taxon>
        <taxon>Giardiinae</taxon>
        <taxon>Giardia</taxon>
    </lineage>
</organism>
<dbReference type="VEuPathDB" id="GiardiaDB:QR46_0281"/>
<evidence type="ECO:0000313" key="2">
    <source>
        <dbReference type="Proteomes" id="UP000070089"/>
    </source>
</evidence>
<proteinExistence type="predicted"/>
<name>A0A132P044_GIAIN</name>
<dbReference type="EMBL" id="JXTI01000004">
    <property type="protein sequence ID" value="KWX15699.1"/>
    <property type="molecule type" value="Genomic_DNA"/>
</dbReference>
<protein>
    <submittedName>
        <fullName evidence="1">Uncharacterized protein</fullName>
    </submittedName>
</protein>
<sequence>MNERNTGRRIAPVDSVQPSKVPYGDVHQIMEGIFGSVSLLKEQLERLLREVEQINYDMQLTTSICTRCAVDPKAALSCLQKKAYVREQALVKIAAHLRLYGFFQGETQQLLAEIDADKELAAILPYRHIPTGPAANSK</sequence>
<dbReference type="OrthoDB" id="10252787at2759"/>
<accession>A0A132P044</accession>
<comment type="caution">
    <text evidence="1">The sequence shown here is derived from an EMBL/GenBank/DDBJ whole genome shotgun (WGS) entry which is preliminary data.</text>
</comment>
<gene>
    <name evidence="1" type="ORF">QR46_0281</name>
</gene>
<evidence type="ECO:0000313" key="1">
    <source>
        <dbReference type="EMBL" id="KWX15699.1"/>
    </source>
</evidence>
<dbReference type="Proteomes" id="UP000070089">
    <property type="component" value="Unassembled WGS sequence"/>
</dbReference>